<sequence length="354" mass="41136">MRTLKIKDLTLGELELLEQDLHENGEKSDYGYYMQLVTVYEMMYKKLKSLARNNGPHYDHSLQHTKNVFISHLIKFGPYIKMNHFKDDGDAVESLIKAIGLEQKLPIAYYRLGFLAYKHGKYGSAVRYFQQALNKQLLNDPKYALNQQQELHAHMYLANSALYVASQTYETMEKLPYLPEEQLPSPELSPLFETLSSNEKYLQNHAFYKITKNNTETCSKEACEDLYENSEANELVLYFNDRENILLFNGEEVIITPTQANIIRHFLLSSSKENPCTRITMRDFFGRTGSDGEVKKNTFIKSIERLRVTLRSIDIPEIIDVTQYSGETAYYFNESVSFTVLFRVDEAFANEYVN</sequence>
<dbReference type="InterPro" id="IPR011990">
    <property type="entry name" value="TPR-like_helical_dom_sf"/>
</dbReference>
<keyword evidence="1" id="KW-0802">TPR repeat</keyword>
<protein>
    <submittedName>
        <fullName evidence="2">Tetratricopeptide repeat protein</fullName>
    </submittedName>
</protein>
<accession>A0ABZ2ZBU5</accession>
<evidence type="ECO:0000256" key="1">
    <source>
        <dbReference type="PROSITE-ProRule" id="PRU00339"/>
    </source>
</evidence>
<feature type="repeat" description="TPR" evidence="1">
    <location>
        <begin position="106"/>
        <end position="139"/>
    </location>
</feature>
<reference evidence="2 3" key="1">
    <citation type="submission" date="2024-04" db="EMBL/GenBank/DDBJ databases">
        <title>Screening of coral probiotics and analysis of their probiotic properties.</title>
        <authorList>
            <person name="Wang S."/>
        </authorList>
    </citation>
    <scope>NUCLEOTIDE SEQUENCE [LARGE SCALE GENOMIC DNA]</scope>
    <source>
        <strain evidence="2 3">GXU-Z9</strain>
    </source>
</reference>
<gene>
    <name evidence="2" type="ORF">AADC60_16175</name>
</gene>
<dbReference type="EMBL" id="CP151651">
    <property type="protein sequence ID" value="WZP05627.1"/>
    <property type="molecule type" value="Genomic_DNA"/>
</dbReference>
<proteinExistence type="predicted"/>
<keyword evidence="3" id="KW-1185">Reference proteome</keyword>
<dbReference type="Gene3D" id="1.25.40.10">
    <property type="entry name" value="Tetratricopeptide repeat domain"/>
    <property type="match status" value="1"/>
</dbReference>
<dbReference type="SUPFAM" id="SSF48452">
    <property type="entry name" value="TPR-like"/>
    <property type="match status" value="1"/>
</dbReference>
<name>A0ABZ2ZBU5_9BACI</name>
<dbReference type="RefSeq" id="WP_342025554.1">
    <property type="nucleotide sequence ID" value="NZ_CP151651.1"/>
</dbReference>
<dbReference type="Proteomes" id="UP001472074">
    <property type="component" value="Chromosome"/>
</dbReference>
<evidence type="ECO:0000313" key="3">
    <source>
        <dbReference type="Proteomes" id="UP001472074"/>
    </source>
</evidence>
<organism evidence="2 3">
    <name type="scientific">Cytobacillus pseudoceanisediminis</name>
    <dbReference type="NCBI Taxonomy" id="3051614"/>
    <lineage>
        <taxon>Bacteria</taxon>
        <taxon>Bacillati</taxon>
        <taxon>Bacillota</taxon>
        <taxon>Bacilli</taxon>
        <taxon>Bacillales</taxon>
        <taxon>Bacillaceae</taxon>
        <taxon>Cytobacillus</taxon>
    </lineage>
</organism>
<dbReference type="InterPro" id="IPR019734">
    <property type="entry name" value="TPR_rpt"/>
</dbReference>
<evidence type="ECO:0000313" key="2">
    <source>
        <dbReference type="EMBL" id="WZP05627.1"/>
    </source>
</evidence>
<dbReference type="PROSITE" id="PS50005">
    <property type="entry name" value="TPR"/>
    <property type="match status" value="1"/>
</dbReference>